<dbReference type="GO" id="GO:0003886">
    <property type="term" value="F:DNA (cytosine-5-)-methyltransferase activity"/>
    <property type="evidence" value="ECO:0007669"/>
    <property type="project" value="UniProtKB-EC"/>
</dbReference>
<evidence type="ECO:0000256" key="5">
    <source>
        <dbReference type="PROSITE-ProRule" id="PRU01016"/>
    </source>
</evidence>
<name>A0A1H5RA24_9PSEU</name>
<evidence type="ECO:0000256" key="4">
    <source>
        <dbReference type="ARBA" id="ARBA00022747"/>
    </source>
</evidence>
<dbReference type="InterPro" id="IPR029063">
    <property type="entry name" value="SAM-dependent_MTases_sf"/>
</dbReference>
<keyword evidence="2 5" id="KW-0808">Transferase</keyword>
<dbReference type="GO" id="GO:0044027">
    <property type="term" value="P:negative regulation of gene expression via chromosomal CpG island methylation"/>
    <property type="evidence" value="ECO:0007669"/>
    <property type="project" value="TreeGrafter"/>
</dbReference>
<feature type="compositionally biased region" description="Pro residues" evidence="8">
    <location>
        <begin position="356"/>
        <end position="366"/>
    </location>
</feature>
<dbReference type="GO" id="GO:0032259">
    <property type="term" value="P:methylation"/>
    <property type="evidence" value="ECO:0007669"/>
    <property type="project" value="UniProtKB-KW"/>
</dbReference>
<dbReference type="AlphaFoldDB" id="A0A1H5RA24"/>
<keyword evidence="1 5" id="KW-0489">Methyltransferase</keyword>
<evidence type="ECO:0000256" key="3">
    <source>
        <dbReference type="ARBA" id="ARBA00022691"/>
    </source>
</evidence>
<evidence type="ECO:0000256" key="7">
    <source>
        <dbReference type="RuleBase" id="RU000417"/>
    </source>
</evidence>
<dbReference type="PROSITE" id="PS51679">
    <property type="entry name" value="SAM_MT_C5"/>
    <property type="match status" value="1"/>
</dbReference>
<evidence type="ECO:0000313" key="9">
    <source>
        <dbReference type="EMBL" id="SEF34378.1"/>
    </source>
</evidence>
<feature type="active site" evidence="5">
    <location>
        <position position="99"/>
    </location>
</feature>
<dbReference type="PROSITE" id="PS00094">
    <property type="entry name" value="C5_MTASE_1"/>
    <property type="match status" value="1"/>
</dbReference>
<gene>
    <name evidence="9" type="ORF">SAMN05421837_107349</name>
</gene>
<dbReference type="Pfam" id="PF00145">
    <property type="entry name" value="DNA_methylase"/>
    <property type="match status" value="1"/>
</dbReference>
<proteinExistence type="inferred from homology"/>
<dbReference type="InterPro" id="IPR018117">
    <property type="entry name" value="C5_DNA_meth_AS"/>
</dbReference>
<dbReference type="EMBL" id="FNUJ01000007">
    <property type="protein sequence ID" value="SEF34378.1"/>
    <property type="molecule type" value="Genomic_DNA"/>
</dbReference>
<dbReference type="PANTHER" id="PTHR10629">
    <property type="entry name" value="CYTOSINE-SPECIFIC METHYLTRANSFERASE"/>
    <property type="match status" value="1"/>
</dbReference>
<evidence type="ECO:0000313" key="10">
    <source>
        <dbReference type="Proteomes" id="UP000198878"/>
    </source>
</evidence>
<keyword evidence="10" id="KW-1185">Reference proteome</keyword>
<dbReference type="EC" id="2.1.1.37" evidence="7"/>
<dbReference type="NCBIfam" id="TIGR00675">
    <property type="entry name" value="dcm"/>
    <property type="match status" value="1"/>
</dbReference>
<dbReference type="Gene3D" id="3.90.120.10">
    <property type="entry name" value="DNA Methylase, subunit A, domain 2"/>
    <property type="match status" value="1"/>
</dbReference>
<dbReference type="GO" id="GO:0009307">
    <property type="term" value="P:DNA restriction-modification system"/>
    <property type="evidence" value="ECO:0007669"/>
    <property type="project" value="UniProtKB-KW"/>
</dbReference>
<sequence length="366" mass="39809">MTGYGAELTAAWAAHTAPREPDAPTVASLFAGCGGSSLGYSMAGFRELLAVERDPHAVAMFRRNFPDVAVYHGDVTELDPAALPLAPGELDVLDGSPPCQGFSRAGKFTARDTRNDLFRHFVRLLSAWQPRMFVMENVADMIRTRMRVRFAEVLAALRTAGPGYRVTARVLDSSWLRVPQSRSRMIFIGVRSDLDAEPTHPTPVSRPLTVRHAWADLDNPGLIVRPTGKFVALAPMIGPGENGAKALRAAGRKPAQFNLYRLSWHRPAPALPSLFGTSWAGFLHPAEDRFIGSREMTRLQSFPDEYDWGDSAYKLIHARVGNSVPPLMMRAVATAVRSTLDQTRTGPVVGQGGAPCPAPRPHAPAG</sequence>
<dbReference type="PANTHER" id="PTHR10629:SF52">
    <property type="entry name" value="DNA (CYTOSINE-5)-METHYLTRANSFERASE 1"/>
    <property type="match status" value="1"/>
</dbReference>
<evidence type="ECO:0000256" key="1">
    <source>
        <dbReference type="ARBA" id="ARBA00022603"/>
    </source>
</evidence>
<comment type="similarity">
    <text evidence="5 6">Belongs to the class I-like SAM-binding methyltransferase superfamily. C5-methyltransferase family.</text>
</comment>
<feature type="region of interest" description="Disordered" evidence="8">
    <location>
        <begin position="343"/>
        <end position="366"/>
    </location>
</feature>
<keyword evidence="3 5" id="KW-0949">S-adenosyl-L-methionine</keyword>
<dbReference type="InterPro" id="IPR050390">
    <property type="entry name" value="C5-Methyltransferase"/>
</dbReference>
<organism evidence="9 10">
    <name type="scientific">Amycolatopsis pretoriensis</name>
    <dbReference type="NCBI Taxonomy" id="218821"/>
    <lineage>
        <taxon>Bacteria</taxon>
        <taxon>Bacillati</taxon>
        <taxon>Actinomycetota</taxon>
        <taxon>Actinomycetes</taxon>
        <taxon>Pseudonocardiales</taxon>
        <taxon>Pseudonocardiaceae</taxon>
        <taxon>Amycolatopsis</taxon>
    </lineage>
</organism>
<dbReference type="GO" id="GO:0003677">
    <property type="term" value="F:DNA binding"/>
    <property type="evidence" value="ECO:0007669"/>
    <property type="project" value="TreeGrafter"/>
</dbReference>
<evidence type="ECO:0000256" key="8">
    <source>
        <dbReference type="SAM" id="MobiDB-lite"/>
    </source>
</evidence>
<dbReference type="SUPFAM" id="SSF53335">
    <property type="entry name" value="S-adenosyl-L-methionine-dependent methyltransferases"/>
    <property type="match status" value="1"/>
</dbReference>
<reference evidence="10" key="1">
    <citation type="submission" date="2016-10" db="EMBL/GenBank/DDBJ databases">
        <authorList>
            <person name="Varghese N."/>
            <person name="Submissions S."/>
        </authorList>
    </citation>
    <scope>NUCLEOTIDE SEQUENCE [LARGE SCALE GENOMIC DNA]</scope>
    <source>
        <strain evidence="10">DSM 44654</strain>
    </source>
</reference>
<dbReference type="PRINTS" id="PR00105">
    <property type="entry name" value="C5METTRFRASE"/>
</dbReference>
<comment type="catalytic activity">
    <reaction evidence="7">
        <text>a 2'-deoxycytidine in DNA + S-adenosyl-L-methionine = a 5-methyl-2'-deoxycytidine in DNA + S-adenosyl-L-homocysteine + H(+)</text>
        <dbReference type="Rhea" id="RHEA:13681"/>
        <dbReference type="Rhea" id="RHEA-COMP:11369"/>
        <dbReference type="Rhea" id="RHEA-COMP:11370"/>
        <dbReference type="ChEBI" id="CHEBI:15378"/>
        <dbReference type="ChEBI" id="CHEBI:57856"/>
        <dbReference type="ChEBI" id="CHEBI:59789"/>
        <dbReference type="ChEBI" id="CHEBI:85452"/>
        <dbReference type="ChEBI" id="CHEBI:85454"/>
        <dbReference type="EC" id="2.1.1.37"/>
    </reaction>
</comment>
<dbReference type="STRING" id="218821.SAMN05421837_107349"/>
<evidence type="ECO:0000256" key="6">
    <source>
        <dbReference type="RuleBase" id="RU000416"/>
    </source>
</evidence>
<accession>A0A1H5RA24</accession>
<dbReference type="Proteomes" id="UP000198878">
    <property type="component" value="Unassembled WGS sequence"/>
</dbReference>
<keyword evidence="4" id="KW-0680">Restriction system</keyword>
<evidence type="ECO:0000256" key="2">
    <source>
        <dbReference type="ARBA" id="ARBA00022679"/>
    </source>
</evidence>
<dbReference type="InterPro" id="IPR001525">
    <property type="entry name" value="C5_MeTfrase"/>
</dbReference>
<dbReference type="Gene3D" id="3.40.50.150">
    <property type="entry name" value="Vaccinia Virus protein VP39"/>
    <property type="match status" value="1"/>
</dbReference>
<protein>
    <recommendedName>
        <fullName evidence="7">Cytosine-specific methyltransferase</fullName>
        <ecNumber evidence="7">2.1.1.37</ecNumber>
    </recommendedName>
</protein>